<name>J0XCZ4_9ACTO</name>
<dbReference type="PANTHER" id="PTHR20855:SF3">
    <property type="entry name" value="LD03007P"/>
    <property type="match status" value="1"/>
</dbReference>
<dbReference type="InterPro" id="IPR004254">
    <property type="entry name" value="AdipoR/HlyIII-related"/>
</dbReference>
<dbReference type="RefSeq" id="WP_008730518.1">
    <property type="nucleotide sequence ID" value="NZ_AKFT01000056.1"/>
</dbReference>
<organism evidence="8 9">
    <name type="scientific">Actinomyces massiliensis F0489</name>
    <dbReference type="NCBI Taxonomy" id="1125718"/>
    <lineage>
        <taxon>Bacteria</taxon>
        <taxon>Bacillati</taxon>
        <taxon>Actinomycetota</taxon>
        <taxon>Actinomycetes</taxon>
        <taxon>Actinomycetales</taxon>
        <taxon>Actinomycetaceae</taxon>
        <taxon>Actinomyces</taxon>
    </lineage>
</organism>
<dbReference type="PATRIC" id="fig|1125718.3.peg.803"/>
<keyword evidence="5" id="KW-0862">Zinc</keyword>
<evidence type="ECO:0008006" key="10">
    <source>
        <dbReference type="Google" id="ProtNLM"/>
    </source>
</evidence>
<comment type="caution">
    <text evidence="8">The sequence shown here is derived from an EMBL/GenBank/DDBJ whole genome shotgun (WGS) entry which is preliminary data.</text>
</comment>
<feature type="region of interest" description="Disordered" evidence="6">
    <location>
        <begin position="1"/>
        <end position="47"/>
    </location>
</feature>
<dbReference type="Proteomes" id="UP000002941">
    <property type="component" value="Unassembled WGS sequence"/>
</dbReference>
<feature type="binding site" evidence="5">
    <location>
        <position position="107"/>
    </location>
    <ligand>
        <name>Zn(2+)</name>
        <dbReference type="ChEBI" id="CHEBI:29105"/>
    </ligand>
</feature>
<evidence type="ECO:0000313" key="8">
    <source>
        <dbReference type="EMBL" id="EJF46571.1"/>
    </source>
</evidence>
<keyword evidence="2 7" id="KW-0812">Transmembrane</keyword>
<evidence type="ECO:0000256" key="1">
    <source>
        <dbReference type="ARBA" id="ARBA00004141"/>
    </source>
</evidence>
<keyword evidence="4 7" id="KW-0472">Membrane</keyword>
<feature type="transmembrane region" description="Helical" evidence="7">
    <location>
        <begin position="201"/>
        <end position="224"/>
    </location>
</feature>
<evidence type="ECO:0000256" key="2">
    <source>
        <dbReference type="ARBA" id="ARBA00022692"/>
    </source>
</evidence>
<feature type="transmembrane region" description="Helical" evidence="7">
    <location>
        <begin position="236"/>
        <end position="260"/>
    </location>
</feature>
<reference evidence="8 9" key="1">
    <citation type="submission" date="2012-05" db="EMBL/GenBank/DDBJ databases">
        <authorList>
            <person name="Harkins D.M."/>
            <person name="Madupu R."/>
            <person name="Durkin A.S."/>
            <person name="Torralba M."/>
            <person name="Methe B."/>
            <person name="Sutton G.G."/>
            <person name="Nelson K.E."/>
        </authorList>
    </citation>
    <scope>NUCLEOTIDE SEQUENCE [LARGE SCALE GENOMIC DNA]</scope>
    <source>
        <strain evidence="8 9">F0489</strain>
    </source>
</reference>
<feature type="transmembrane region" description="Helical" evidence="7">
    <location>
        <begin position="90"/>
        <end position="108"/>
    </location>
</feature>
<dbReference type="GO" id="GO:0046872">
    <property type="term" value="F:metal ion binding"/>
    <property type="evidence" value="ECO:0007669"/>
    <property type="project" value="UniProtKB-KW"/>
</dbReference>
<dbReference type="EMBL" id="AKFT01000056">
    <property type="protein sequence ID" value="EJF46571.1"/>
    <property type="molecule type" value="Genomic_DNA"/>
</dbReference>
<feature type="binding site" evidence="5">
    <location>
        <position position="242"/>
    </location>
    <ligand>
        <name>Zn(2+)</name>
        <dbReference type="ChEBI" id="CHEBI:29105"/>
    </ligand>
</feature>
<gene>
    <name evidence="8" type="ORF">HMPREF1318_2110</name>
</gene>
<dbReference type="OrthoDB" id="9813689at2"/>
<feature type="transmembrane region" description="Helical" evidence="7">
    <location>
        <begin position="177"/>
        <end position="195"/>
    </location>
</feature>
<protein>
    <recommendedName>
        <fullName evidence="10">Channel protein, hemolysin III family</fullName>
    </recommendedName>
</protein>
<dbReference type="AlphaFoldDB" id="J0XCZ4"/>
<feature type="transmembrane region" description="Helical" evidence="7">
    <location>
        <begin position="60"/>
        <end position="84"/>
    </location>
</feature>
<keyword evidence="9" id="KW-1185">Reference proteome</keyword>
<evidence type="ECO:0000256" key="7">
    <source>
        <dbReference type="SAM" id="Phobius"/>
    </source>
</evidence>
<sequence length="262" mass="28054">MSIQAPAHETVSEDAGTHSAAKESTMQSTTGTTGTTGTGTTPKKPSLTYDGYPKPHLRGWIHACTAPLALAACIVLTVLAPTAGKSWACAAYLACSLLLFTNSGVYHISNGHLSRRVSATLQSFDHSNIFLLIAGTYTPLSVALLSSRATALVLGIVWGGALLGIIKCLVWRSAPRWFSTVLYVALGWVAIWFLPQFWFTGGPAIVCLLVAGGLLYTIGGVIYVRQRPDPRPEWFGFHEIFHLCTVAGWACHCVACYLAILS</sequence>
<accession>J0XCZ4</accession>
<keyword evidence="5" id="KW-0479">Metal-binding</keyword>
<dbReference type="PANTHER" id="PTHR20855">
    <property type="entry name" value="ADIPOR/PROGESTIN RECEPTOR-RELATED"/>
    <property type="match status" value="1"/>
</dbReference>
<dbReference type="GO" id="GO:0016020">
    <property type="term" value="C:membrane"/>
    <property type="evidence" value="ECO:0007669"/>
    <property type="project" value="UniProtKB-SubCell"/>
</dbReference>
<keyword evidence="3 7" id="KW-1133">Transmembrane helix</keyword>
<evidence type="ECO:0000256" key="4">
    <source>
        <dbReference type="ARBA" id="ARBA00023136"/>
    </source>
</evidence>
<proteinExistence type="predicted"/>
<evidence type="ECO:0000256" key="5">
    <source>
        <dbReference type="PIRSR" id="PIRSR604254-1"/>
    </source>
</evidence>
<evidence type="ECO:0000313" key="9">
    <source>
        <dbReference type="Proteomes" id="UP000002941"/>
    </source>
</evidence>
<dbReference type="eggNOG" id="COG1272">
    <property type="taxonomic scope" value="Bacteria"/>
</dbReference>
<dbReference type="Pfam" id="PF03006">
    <property type="entry name" value="HlyIII"/>
    <property type="match status" value="1"/>
</dbReference>
<feature type="compositionally biased region" description="Low complexity" evidence="6">
    <location>
        <begin position="29"/>
        <end position="41"/>
    </location>
</feature>
<feature type="transmembrane region" description="Helical" evidence="7">
    <location>
        <begin position="151"/>
        <end position="170"/>
    </location>
</feature>
<feature type="transmembrane region" description="Helical" evidence="7">
    <location>
        <begin position="129"/>
        <end position="145"/>
    </location>
</feature>
<feature type="binding site" evidence="5">
    <location>
        <position position="238"/>
    </location>
    <ligand>
        <name>Zn(2+)</name>
        <dbReference type="ChEBI" id="CHEBI:29105"/>
    </ligand>
</feature>
<evidence type="ECO:0000256" key="6">
    <source>
        <dbReference type="SAM" id="MobiDB-lite"/>
    </source>
</evidence>
<comment type="subcellular location">
    <subcellularLocation>
        <location evidence="1">Membrane</location>
        <topology evidence="1">Multi-pass membrane protein</topology>
    </subcellularLocation>
</comment>
<evidence type="ECO:0000256" key="3">
    <source>
        <dbReference type="ARBA" id="ARBA00022989"/>
    </source>
</evidence>